<evidence type="ECO:0000256" key="2">
    <source>
        <dbReference type="ARBA" id="ARBA00023125"/>
    </source>
</evidence>
<evidence type="ECO:0000259" key="4">
    <source>
        <dbReference type="PROSITE" id="PS01124"/>
    </source>
</evidence>
<evidence type="ECO:0000313" key="5">
    <source>
        <dbReference type="EMBL" id="NUU55651.1"/>
    </source>
</evidence>
<evidence type="ECO:0000313" key="6">
    <source>
        <dbReference type="Proteomes" id="UP000577724"/>
    </source>
</evidence>
<dbReference type="InterPro" id="IPR014710">
    <property type="entry name" value="RmlC-like_jellyroll"/>
</dbReference>
<dbReference type="Proteomes" id="UP000577724">
    <property type="component" value="Unassembled WGS sequence"/>
</dbReference>
<organism evidence="5 6">
    <name type="scientific">Paenibacillus taichungensis</name>
    <dbReference type="NCBI Taxonomy" id="484184"/>
    <lineage>
        <taxon>Bacteria</taxon>
        <taxon>Bacillati</taxon>
        <taxon>Bacillota</taxon>
        <taxon>Bacilli</taxon>
        <taxon>Bacillales</taxon>
        <taxon>Paenibacillaceae</taxon>
        <taxon>Paenibacillus</taxon>
    </lineage>
</organism>
<keyword evidence="2" id="KW-0238">DNA-binding</keyword>
<gene>
    <name evidence="5" type="ORF">HP548_16380</name>
</gene>
<dbReference type="EMBL" id="JABMCC010000112">
    <property type="protein sequence ID" value="NUU55651.1"/>
    <property type="molecule type" value="Genomic_DNA"/>
</dbReference>
<proteinExistence type="predicted"/>
<comment type="caution">
    <text evidence="5">The sequence shown here is derived from an EMBL/GenBank/DDBJ whole genome shotgun (WGS) entry which is preliminary data.</text>
</comment>
<dbReference type="InterPro" id="IPR009057">
    <property type="entry name" value="Homeodomain-like_sf"/>
</dbReference>
<dbReference type="Pfam" id="PF02311">
    <property type="entry name" value="AraC_binding"/>
    <property type="match status" value="1"/>
</dbReference>
<accession>A0ABX2MNM3</accession>
<sequence length="297" mass="34084">MKDVIKWRGDELDQTHAGIVNMSIMDELSEYITLRMSSYLEQTHDSNWMEHKSHSDYDLWFITAGSVQITIDGIEHMADPGDIVFFYPDMPYLASTTGELCRFIYIHFDFSIAEQKRILGEFQLPGIVPGNLVREESTLFTSSYLRFKQDSGASGSPLYLKASLLLVIAKILELHGQGLYNGEFLKDRKSRKTEGSLEVLQNVFPYVNSNLHRAIRVNELAAIAGVSEKYFISLFKKILGITPGQYINQIKMNRARDYLYEKKYTVQQIAGFLGYPDPFTFSKAFKKFYNVPPSKFE</sequence>
<dbReference type="PROSITE" id="PS01124">
    <property type="entry name" value="HTH_ARAC_FAMILY_2"/>
    <property type="match status" value="1"/>
</dbReference>
<reference evidence="5 6" key="1">
    <citation type="submission" date="2020-05" db="EMBL/GenBank/DDBJ databases">
        <title>Genome Sequencing of Type Strains.</title>
        <authorList>
            <person name="Lemaire J.F."/>
            <person name="Inderbitzin P."/>
            <person name="Gregorio O.A."/>
            <person name="Collins S.B."/>
            <person name="Wespe N."/>
            <person name="Knight-Connoni V."/>
        </authorList>
    </citation>
    <scope>NUCLEOTIDE SEQUENCE [LARGE SCALE GENOMIC DNA]</scope>
    <source>
        <strain evidence="5 6">DSM 19942</strain>
    </source>
</reference>
<keyword evidence="3" id="KW-0804">Transcription</keyword>
<dbReference type="Pfam" id="PF12833">
    <property type="entry name" value="HTH_18"/>
    <property type="match status" value="1"/>
</dbReference>
<dbReference type="InterPro" id="IPR011051">
    <property type="entry name" value="RmlC_Cupin_sf"/>
</dbReference>
<dbReference type="Gene3D" id="2.60.120.10">
    <property type="entry name" value="Jelly Rolls"/>
    <property type="match status" value="1"/>
</dbReference>
<keyword evidence="6" id="KW-1185">Reference proteome</keyword>
<dbReference type="SUPFAM" id="SSF51182">
    <property type="entry name" value="RmlC-like cupins"/>
    <property type="match status" value="1"/>
</dbReference>
<evidence type="ECO:0000256" key="1">
    <source>
        <dbReference type="ARBA" id="ARBA00023015"/>
    </source>
</evidence>
<dbReference type="PANTHER" id="PTHR46796">
    <property type="entry name" value="HTH-TYPE TRANSCRIPTIONAL ACTIVATOR RHAS-RELATED"/>
    <property type="match status" value="1"/>
</dbReference>
<name>A0ABX2MNM3_9BACL</name>
<dbReference type="SMART" id="SM00342">
    <property type="entry name" value="HTH_ARAC"/>
    <property type="match status" value="1"/>
</dbReference>
<dbReference type="SUPFAM" id="SSF46689">
    <property type="entry name" value="Homeodomain-like"/>
    <property type="match status" value="2"/>
</dbReference>
<keyword evidence="1" id="KW-0805">Transcription regulation</keyword>
<protein>
    <submittedName>
        <fullName evidence="5">Helix-turn-helix transcriptional regulator</fullName>
    </submittedName>
</protein>
<dbReference type="InterPro" id="IPR003313">
    <property type="entry name" value="AraC-bd"/>
</dbReference>
<dbReference type="Gene3D" id="1.10.10.60">
    <property type="entry name" value="Homeodomain-like"/>
    <property type="match status" value="2"/>
</dbReference>
<dbReference type="InterPro" id="IPR050204">
    <property type="entry name" value="AraC_XylS_family_regulators"/>
</dbReference>
<feature type="domain" description="HTH araC/xylS-type" evidence="4">
    <location>
        <begin position="201"/>
        <end position="297"/>
    </location>
</feature>
<dbReference type="InterPro" id="IPR018060">
    <property type="entry name" value="HTH_AraC"/>
</dbReference>
<evidence type="ECO:0000256" key="3">
    <source>
        <dbReference type="ARBA" id="ARBA00023163"/>
    </source>
</evidence>